<dbReference type="Proteomes" id="UP000246894">
    <property type="component" value="Chromosome"/>
</dbReference>
<protein>
    <recommendedName>
        <fullName evidence="3">Nucleotidyl transferase AbiEii toxin, Type IV TA system</fullName>
    </recommendedName>
</protein>
<dbReference type="AlphaFoldDB" id="A0A2Z3S339"/>
<evidence type="ECO:0000313" key="2">
    <source>
        <dbReference type="Proteomes" id="UP000246894"/>
    </source>
</evidence>
<evidence type="ECO:0000313" key="1">
    <source>
        <dbReference type="EMBL" id="AWR20872.1"/>
    </source>
</evidence>
<reference evidence="1 2" key="1">
    <citation type="submission" date="2017-10" db="EMBL/GenBank/DDBJ databases">
        <title>Genome of an Actinobacterium that displays light-enhanced growth.</title>
        <authorList>
            <person name="Maresca J.A."/>
            <person name="Hempel P."/>
            <person name="Shevchenko O."/>
            <person name="Miller K.J."/>
            <person name="Hahn M.W."/>
        </authorList>
    </citation>
    <scope>NUCLEOTIDE SEQUENCE [LARGE SCALE GENOMIC DNA]</scope>
    <source>
        <strain evidence="1 2">MWH-Mo1</strain>
    </source>
</reference>
<name>A0A2Z3S339_9MICO</name>
<gene>
    <name evidence="1" type="ORF">AURMO_00253</name>
</gene>
<dbReference type="OrthoDB" id="5175769at2"/>
<dbReference type="EMBL" id="CP023994">
    <property type="protein sequence ID" value="AWR20872.1"/>
    <property type="molecule type" value="Genomic_DNA"/>
</dbReference>
<keyword evidence="2" id="KW-1185">Reference proteome</keyword>
<organism evidence="1 2">
    <name type="scientific">Aurantimicrobium photophilum</name>
    <dbReference type="NCBI Taxonomy" id="1987356"/>
    <lineage>
        <taxon>Bacteria</taxon>
        <taxon>Bacillati</taxon>
        <taxon>Actinomycetota</taxon>
        <taxon>Actinomycetes</taxon>
        <taxon>Micrococcales</taxon>
        <taxon>Microbacteriaceae</taxon>
        <taxon>Aurantimicrobium</taxon>
    </lineage>
</organism>
<evidence type="ECO:0008006" key="3">
    <source>
        <dbReference type="Google" id="ProtNLM"/>
    </source>
</evidence>
<dbReference type="RefSeq" id="WP_110232777.1">
    <property type="nucleotide sequence ID" value="NZ_CP023994.1"/>
</dbReference>
<sequence length="251" mass="27268">MTERETVHLDATGSEWLEPPWPVAFELARLLPQRSWTLVGGLMVSLHAQLAGLPQPRTTTDVDSALHLETGVVSFAQTAALLQSAGFTLNEETKFAYQFERNIGDELQPDKVDVLCADRYVAKNKPAYLGRPLFGVAGGTRALQETINVELETGDGTVSLVIPSVRGALVLKGAAYLEDSRDKMRHAEDAVLLLACLTDTDHVLSGLSSESRKRVKAIATVLNQSTLPWTNHTQLVQSLAKEALEALVGKL</sequence>
<dbReference type="KEGG" id="aum:AURMO_00253"/>
<accession>A0A2Z3S339</accession>
<proteinExistence type="predicted"/>